<dbReference type="EMBL" id="QPMK01000006">
    <property type="protein sequence ID" value="RDD66388.1"/>
    <property type="molecule type" value="Genomic_DNA"/>
</dbReference>
<dbReference type="AlphaFoldDB" id="A0A369TM90"/>
<gene>
    <name evidence="2" type="ORF">DU478_10790</name>
</gene>
<evidence type="ECO:0000313" key="3">
    <source>
        <dbReference type="Proteomes" id="UP000253977"/>
    </source>
</evidence>
<dbReference type="OrthoDB" id="7907064at2"/>
<feature type="transmembrane region" description="Helical" evidence="1">
    <location>
        <begin position="20"/>
        <end position="40"/>
    </location>
</feature>
<keyword evidence="1" id="KW-1133">Transmembrane helix</keyword>
<keyword evidence="1" id="KW-0812">Transmembrane</keyword>
<evidence type="ECO:0000256" key="1">
    <source>
        <dbReference type="SAM" id="Phobius"/>
    </source>
</evidence>
<dbReference type="Proteomes" id="UP000253977">
    <property type="component" value="Unassembled WGS sequence"/>
</dbReference>
<evidence type="ECO:0000313" key="2">
    <source>
        <dbReference type="EMBL" id="RDD66388.1"/>
    </source>
</evidence>
<name>A0A369TM90_9RHOB</name>
<sequence length="179" mass="20045">MTRNMHTKLRRFWLSEDGALMIVPFALWLPLFIGIVVSGIELGAITLRHTVLERALDQTVRDIRLGTGTNYDHASIKASICEKADILPGCEDNLRLEMVKLNIRNWHEPPAAVDCVDHSETVAPVLTFEYGRDNELMYLRACYKYRPFSPASGLGSSLRTDSEGYSALISTSAFVQEPS</sequence>
<comment type="caution">
    <text evidence="2">The sequence shown here is derived from an EMBL/GenBank/DDBJ whole genome shotgun (WGS) entry which is preliminary data.</text>
</comment>
<organism evidence="2 3">
    <name type="scientific">Thalassococcus profundi</name>
    <dbReference type="NCBI Taxonomy" id="2282382"/>
    <lineage>
        <taxon>Bacteria</taxon>
        <taxon>Pseudomonadati</taxon>
        <taxon>Pseudomonadota</taxon>
        <taxon>Alphaproteobacteria</taxon>
        <taxon>Rhodobacterales</taxon>
        <taxon>Roseobacteraceae</taxon>
        <taxon>Thalassococcus</taxon>
    </lineage>
</organism>
<keyword evidence="3" id="KW-1185">Reference proteome</keyword>
<accession>A0A369TM90</accession>
<reference evidence="2 3" key="1">
    <citation type="submission" date="2018-07" db="EMBL/GenBank/DDBJ databases">
        <title>Thalassococcus profundi sp. nov., a marine bacterium isolated from deep seawater of Okinawa Trough.</title>
        <authorList>
            <person name="Yu M."/>
        </authorList>
    </citation>
    <scope>NUCLEOTIDE SEQUENCE [LARGE SCALE GENOMIC DNA]</scope>
    <source>
        <strain evidence="2 3">WRAS1</strain>
    </source>
</reference>
<proteinExistence type="predicted"/>
<keyword evidence="1" id="KW-0472">Membrane</keyword>
<protein>
    <submittedName>
        <fullName evidence="2">Pilus assembly protein</fullName>
    </submittedName>
</protein>